<feature type="chain" id="PRO_5043595110" description="C-type lectin domain-containing protein" evidence="1">
    <location>
        <begin position="20"/>
        <end position="506"/>
    </location>
</feature>
<dbReference type="InterPro" id="IPR001304">
    <property type="entry name" value="C-type_lectin-like"/>
</dbReference>
<dbReference type="CDD" id="cd00037">
    <property type="entry name" value="CLECT"/>
    <property type="match status" value="3"/>
</dbReference>
<name>A0AAV1LDE7_9NEOP</name>
<dbReference type="AlphaFoldDB" id="A0AAV1LDE7"/>
<dbReference type="PANTHER" id="PTHR45710">
    <property type="entry name" value="C-TYPE LECTIN DOMAIN-CONTAINING PROTEIN 180"/>
    <property type="match status" value="1"/>
</dbReference>
<dbReference type="Proteomes" id="UP001314205">
    <property type="component" value="Unassembled WGS sequence"/>
</dbReference>
<dbReference type="PROSITE" id="PS50041">
    <property type="entry name" value="C_TYPE_LECTIN_2"/>
    <property type="match status" value="2"/>
</dbReference>
<dbReference type="SMART" id="SM00034">
    <property type="entry name" value="CLECT"/>
    <property type="match status" value="3"/>
</dbReference>
<protein>
    <recommendedName>
        <fullName evidence="2">C-type lectin domain-containing protein</fullName>
    </recommendedName>
</protein>
<evidence type="ECO:0000313" key="3">
    <source>
        <dbReference type="EMBL" id="CAK1593510.1"/>
    </source>
</evidence>
<comment type="caution">
    <text evidence="3">The sequence shown here is derived from an EMBL/GenBank/DDBJ whole genome shotgun (WGS) entry which is preliminary data.</text>
</comment>
<dbReference type="EMBL" id="CAVLGL010000088">
    <property type="protein sequence ID" value="CAK1593510.1"/>
    <property type="molecule type" value="Genomic_DNA"/>
</dbReference>
<sequence>MHSIFKYFLLFWCFVLCQASYKEQYRVPHAFAQNWESYIFNDKEYLIQNLPVTWENAKILCRGHHNGNLAALDTREKSEFLAEALSESQLDVESVWVGARRDSSDDPEGYRWSQGVELRRTAADILSSEKDEYTAKHYPFWLNRTHVPVPEGGADCVALERVQHDKPVFLDLPCLIERPFVCERDARIEVAVQQLRTVRCRTGLYHVYDGRLNWHQAAAYCVMNKMTLANIGTMRCLRKLGLTMLKSRPSIESAWVGAKGSLGHWTWIDSGLSIFQATTYTDVQPDMWPPMRDRSTVKQSGCLQLDRHTTRTPVFLEGRCERKMQFICYRGVAGMRRSEAIPSDDNYYYILVRQQYYWQHAYENCLKMNGTLASIDNHDILIQLLLVMGENKDEPVEHIWISGRLNVTKDANSELVTYAWHNPINKKKIPDPKSDGESIYGLYMPPWLDEEFTMDNPCLNLDRQDHLNGLVYGMSCDTPQYSICMIEKSTSKPTSMENLVEASETT</sequence>
<evidence type="ECO:0000256" key="1">
    <source>
        <dbReference type="SAM" id="SignalP"/>
    </source>
</evidence>
<keyword evidence="1" id="KW-0732">Signal</keyword>
<keyword evidence="4" id="KW-1185">Reference proteome</keyword>
<dbReference type="SUPFAM" id="SSF56436">
    <property type="entry name" value="C-type lectin-like"/>
    <property type="match status" value="3"/>
</dbReference>
<dbReference type="InterPro" id="IPR050828">
    <property type="entry name" value="C-type_lectin/matrix_domain"/>
</dbReference>
<dbReference type="InterPro" id="IPR016187">
    <property type="entry name" value="CTDL_fold"/>
</dbReference>
<organism evidence="3 4">
    <name type="scientific">Parnassius mnemosyne</name>
    <name type="common">clouded apollo</name>
    <dbReference type="NCBI Taxonomy" id="213953"/>
    <lineage>
        <taxon>Eukaryota</taxon>
        <taxon>Metazoa</taxon>
        <taxon>Ecdysozoa</taxon>
        <taxon>Arthropoda</taxon>
        <taxon>Hexapoda</taxon>
        <taxon>Insecta</taxon>
        <taxon>Pterygota</taxon>
        <taxon>Neoptera</taxon>
        <taxon>Endopterygota</taxon>
        <taxon>Lepidoptera</taxon>
        <taxon>Glossata</taxon>
        <taxon>Ditrysia</taxon>
        <taxon>Papilionoidea</taxon>
        <taxon>Papilionidae</taxon>
        <taxon>Parnassiinae</taxon>
        <taxon>Parnassini</taxon>
        <taxon>Parnassius</taxon>
        <taxon>Driopa</taxon>
    </lineage>
</organism>
<proteinExistence type="predicted"/>
<dbReference type="PANTHER" id="PTHR45710:SF36">
    <property type="entry name" value="C-TYPE LECTIN DOMAIN-CONTAINING PROTEIN"/>
    <property type="match status" value="1"/>
</dbReference>
<feature type="domain" description="C-type lectin" evidence="2">
    <location>
        <begin position="40"/>
        <end position="183"/>
    </location>
</feature>
<feature type="domain" description="C-type lectin" evidence="2">
    <location>
        <begin position="205"/>
        <end position="329"/>
    </location>
</feature>
<reference evidence="3 4" key="1">
    <citation type="submission" date="2023-11" db="EMBL/GenBank/DDBJ databases">
        <authorList>
            <person name="Hedman E."/>
            <person name="Englund M."/>
            <person name="Stromberg M."/>
            <person name="Nyberg Akerstrom W."/>
            <person name="Nylinder S."/>
            <person name="Jareborg N."/>
            <person name="Kallberg Y."/>
            <person name="Kronander E."/>
        </authorList>
    </citation>
    <scope>NUCLEOTIDE SEQUENCE [LARGE SCALE GENOMIC DNA]</scope>
</reference>
<accession>A0AAV1LDE7</accession>
<evidence type="ECO:0000259" key="2">
    <source>
        <dbReference type="PROSITE" id="PS50041"/>
    </source>
</evidence>
<gene>
    <name evidence="3" type="ORF">PARMNEM_LOCUS13276</name>
</gene>
<evidence type="ECO:0000313" key="4">
    <source>
        <dbReference type="Proteomes" id="UP001314205"/>
    </source>
</evidence>
<dbReference type="InterPro" id="IPR016186">
    <property type="entry name" value="C-type_lectin-like/link_sf"/>
</dbReference>
<dbReference type="Gene3D" id="3.10.100.10">
    <property type="entry name" value="Mannose-Binding Protein A, subunit A"/>
    <property type="match status" value="3"/>
</dbReference>
<feature type="signal peptide" evidence="1">
    <location>
        <begin position="1"/>
        <end position="19"/>
    </location>
</feature>
<dbReference type="Pfam" id="PF00059">
    <property type="entry name" value="Lectin_C"/>
    <property type="match status" value="1"/>
</dbReference>